<evidence type="ECO:0000259" key="2">
    <source>
        <dbReference type="Pfam" id="PF20771"/>
    </source>
</evidence>
<evidence type="ECO:0000313" key="3">
    <source>
        <dbReference type="EMBL" id="KAJ1159631.1"/>
    </source>
</evidence>
<feature type="region of interest" description="Disordered" evidence="1">
    <location>
        <begin position="135"/>
        <end position="187"/>
    </location>
</feature>
<comment type="caution">
    <text evidence="3">The sequence shown here is derived from an EMBL/GenBank/DDBJ whole genome shotgun (WGS) entry which is preliminary data.</text>
</comment>
<evidence type="ECO:0000313" key="4">
    <source>
        <dbReference type="Proteomes" id="UP001066276"/>
    </source>
</evidence>
<proteinExistence type="predicted"/>
<dbReference type="InterPro" id="IPR018890">
    <property type="entry name" value="FAM171"/>
</dbReference>
<organism evidence="3 4">
    <name type="scientific">Pleurodeles waltl</name>
    <name type="common">Iberian ribbed newt</name>
    <dbReference type="NCBI Taxonomy" id="8319"/>
    <lineage>
        <taxon>Eukaryota</taxon>
        <taxon>Metazoa</taxon>
        <taxon>Chordata</taxon>
        <taxon>Craniata</taxon>
        <taxon>Vertebrata</taxon>
        <taxon>Euteleostomi</taxon>
        <taxon>Amphibia</taxon>
        <taxon>Batrachia</taxon>
        <taxon>Caudata</taxon>
        <taxon>Salamandroidea</taxon>
        <taxon>Salamandridae</taxon>
        <taxon>Pleurodelinae</taxon>
        <taxon>Pleurodeles</taxon>
    </lineage>
</organism>
<accession>A0AAV7S4E0</accession>
<dbReference type="EMBL" id="JANPWB010000008">
    <property type="protein sequence ID" value="KAJ1159631.1"/>
    <property type="molecule type" value="Genomic_DNA"/>
</dbReference>
<gene>
    <name evidence="3" type="ORF">NDU88_000137</name>
</gene>
<keyword evidence="4" id="KW-1185">Reference proteome</keyword>
<dbReference type="AlphaFoldDB" id="A0AAV7S4E0"/>
<dbReference type="Pfam" id="PF20771">
    <property type="entry name" value="FAM171A1-2-B_C"/>
    <property type="match status" value="1"/>
</dbReference>
<dbReference type="InterPro" id="IPR049175">
    <property type="entry name" value="FAM171_C"/>
</dbReference>
<dbReference type="PANTHER" id="PTHR31626">
    <property type="entry name" value="SUSHI DOMAIN-CONTAINING PROTEIN"/>
    <property type="match status" value="1"/>
</dbReference>
<protein>
    <recommendedName>
        <fullName evidence="2">FAM171 C-terminal domain-containing protein</fullName>
    </recommendedName>
</protein>
<name>A0AAV7S4E0_PLEWA</name>
<feature type="compositionally biased region" description="Polar residues" evidence="1">
    <location>
        <begin position="150"/>
        <end position="171"/>
    </location>
</feature>
<sequence>MRRHERKRGMLNGLTKEQATSMTCVGVNILDPPGLSFYGPQTSPAFSCSLPKSVVSQQEDHGTSCTTLENWDTVQSKRGALGQQASLGSELPPVQRQECENSFLASTSYCLFRSYPSVMGNSLRHHQEQECLQVEQVSSSKRRSSSMKSQLDSDLLQTPQESTIPDATSFTDMRPARPEGHCSVRSPTRSPVQFLWRSSTSTLSRNSLLQLSQQSGISDTPNQNRCTESVSVPGTLRASSMTAVNLEGNSLTGPSLLHVPKTYDMLSPKAWFIFLGKSNFADSARVCKKNINNVTSLDSGVDILELQLRQEQNINKGSVRKAAPQQGILEHSRTPEERCSVEVEELHCSGPIENSHTKILEEKEPRFEVHISHTEAALKLNEVHYGNKRSQWQKREERPLIGIY</sequence>
<reference evidence="3" key="1">
    <citation type="journal article" date="2022" name="bioRxiv">
        <title>Sequencing and chromosome-scale assembly of the giantPleurodeles waltlgenome.</title>
        <authorList>
            <person name="Brown T."/>
            <person name="Elewa A."/>
            <person name="Iarovenko S."/>
            <person name="Subramanian E."/>
            <person name="Araus A.J."/>
            <person name="Petzold A."/>
            <person name="Susuki M."/>
            <person name="Suzuki K.-i.T."/>
            <person name="Hayashi T."/>
            <person name="Toyoda A."/>
            <person name="Oliveira C."/>
            <person name="Osipova E."/>
            <person name="Leigh N.D."/>
            <person name="Simon A."/>
            <person name="Yun M.H."/>
        </authorList>
    </citation>
    <scope>NUCLEOTIDE SEQUENCE</scope>
    <source>
        <strain evidence="3">20211129_DDA</strain>
        <tissue evidence="3">Liver</tissue>
    </source>
</reference>
<dbReference type="PANTHER" id="PTHR31626:SF2">
    <property type="entry name" value="PROTEIN FAM171B"/>
    <property type="match status" value="1"/>
</dbReference>
<evidence type="ECO:0000256" key="1">
    <source>
        <dbReference type="SAM" id="MobiDB-lite"/>
    </source>
</evidence>
<feature type="domain" description="FAM171 C-terminal" evidence="2">
    <location>
        <begin position="210"/>
        <end position="364"/>
    </location>
</feature>
<dbReference type="Proteomes" id="UP001066276">
    <property type="component" value="Chromosome 4_2"/>
</dbReference>